<reference evidence="1" key="1">
    <citation type="submission" date="2022-06" db="EMBL/GenBank/DDBJ databases">
        <title>Phylogenomic reconstructions and comparative analyses of Kickxellomycotina fungi.</title>
        <authorList>
            <person name="Reynolds N.K."/>
            <person name="Stajich J.E."/>
            <person name="Barry K."/>
            <person name="Grigoriev I.V."/>
            <person name="Crous P."/>
            <person name="Smith M.E."/>
        </authorList>
    </citation>
    <scope>NUCLEOTIDE SEQUENCE</scope>
    <source>
        <strain evidence="1">RSA 2271</strain>
    </source>
</reference>
<evidence type="ECO:0000313" key="2">
    <source>
        <dbReference type="Proteomes" id="UP001145114"/>
    </source>
</evidence>
<name>A0ACC1HPE3_9FUNG</name>
<organism evidence="1 2">
    <name type="scientific">Spiromyces aspiralis</name>
    <dbReference type="NCBI Taxonomy" id="68401"/>
    <lineage>
        <taxon>Eukaryota</taxon>
        <taxon>Fungi</taxon>
        <taxon>Fungi incertae sedis</taxon>
        <taxon>Zoopagomycota</taxon>
        <taxon>Kickxellomycotina</taxon>
        <taxon>Kickxellomycetes</taxon>
        <taxon>Kickxellales</taxon>
        <taxon>Kickxellaceae</taxon>
        <taxon>Spiromyces</taxon>
    </lineage>
</organism>
<proteinExistence type="predicted"/>
<dbReference type="Proteomes" id="UP001145114">
    <property type="component" value="Unassembled WGS sequence"/>
</dbReference>
<evidence type="ECO:0000313" key="1">
    <source>
        <dbReference type="EMBL" id="KAJ1675819.1"/>
    </source>
</evidence>
<gene>
    <name evidence="1" type="ORF">EV182_000508</name>
</gene>
<accession>A0ACC1HPE3</accession>
<dbReference type="EMBL" id="JAMZIH010005166">
    <property type="protein sequence ID" value="KAJ1675819.1"/>
    <property type="molecule type" value="Genomic_DNA"/>
</dbReference>
<sequence length="129" mass="14405">MSQIIINYSPQASADDDVYCLLEAQGKIQTSAPSIQGVRIGRLEQAENVGRRELTGKLVKLKNPLALMQKREPPGHDGLADEDASDGPRQQYRPDLHYDVKAVIRHKFLFSSRPDIVIDEKLQGFASFS</sequence>
<comment type="caution">
    <text evidence="1">The sequence shown here is derived from an EMBL/GenBank/DDBJ whole genome shotgun (WGS) entry which is preliminary data.</text>
</comment>
<keyword evidence="2" id="KW-1185">Reference proteome</keyword>
<protein>
    <submittedName>
        <fullName evidence="1">Uncharacterized protein</fullName>
    </submittedName>
</protein>